<name>A0ABR7BYL3_9BACE</name>
<protein>
    <submittedName>
        <fullName evidence="2">Uncharacterized protein</fullName>
    </submittedName>
</protein>
<dbReference type="EMBL" id="JACOOG010000001">
    <property type="protein sequence ID" value="MBC5590437.1"/>
    <property type="molecule type" value="Genomic_DNA"/>
</dbReference>
<evidence type="ECO:0000313" key="3">
    <source>
        <dbReference type="Proteomes" id="UP000600230"/>
    </source>
</evidence>
<comment type="caution">
    <text evidence="2">The sequence shown here is derived from an EMBL/GenBank/DDBJ whole genome shotgun (WGS) entry which is preliminary data.</text>
</comment>
<evidence type="ECO:0000256" key="1">
    <source>
        <dbReference type="SAM" id="Phobius"/>
    </source>
</evidence>
<sequence length="70" mass="8098">MLNSSCQECSYEISGDNAALYIIIFFLIENFTMAIASTFRTRQVRAATTATRAKILWDKIIYDLTMYDWS</sequence>
<evidence type="ECO:0000313" key="2">
    <source>
        <dbReference type="EMBL" id="MBC5590437.1"/>
    </source>
</evidence>
<proteinExistence type="predicted"/>
<accession>A0ABR7BYL3</accession>
<keyword evidence="1" id="KW-0472">Membrane</keyword>
<gene>
    <name evidence="2" type="ORF">H8S53_04080</name>
</gene>
<dbReference type="RefSeq" id="WP_171030469.1">
    <property type="nucleotide sequence ID" value="NZ_JACOOG010000001.1"/>
</dbReference>
<organism evidence="2 3">
    <name type="scientific">Bacteroides parvus</name>
    <dbReference type="NCBI Taxonomy" id="2763025"/>
    <lineage>
        <taxon>Bacteria</taxon>
        <taxon>Pseudomonadati</taxon>
        <taxon>Bacteroidota</taxon>
        <taxon>Bacteroidia</taxon>
        <taxon>Bacteroidales</taxon>
        <taxon>Bacteroidaceae</taxon>
        <taxon>Bacteroides</taxon>
    </lineage>
</organism>
<keyword evidence="1" id="KW-1133">Transmembrane helix</keyword>
<dbReference type="Proteomes" id="UP000600230">
    <property type="component" value="Unassembled WGS sequence"/>
</dbReference>
<feature type="transmembrane region" description="Helical" evidence="1">
    <location>
        <begin position="18"/>
        <end position="36"/>
    </location>
</feature>
<keyword evidence="3" id="KW-1185">Reference proteome</keyword>
<reference evidence="2 3" key="1">
    <citation type="submission" date="2020-08" db="EMBL/GenBank/DDBJ databases">
        <title>Genome public.</title>
        <authorList>
            <person name="Liu C."/>
            <person name="Sun Q."/>
        </authorList>
    </citation>
    <scope>NUCLEOTIDE SEQUENCE [LARGE SCALE GENOMIC DNA]</scope>
    <source>
        <strain evidence="2 3">NSJ-21</strain>
    </source>
</reference>
<keyword evidence="1" id="KW-0812">Transmembrane</keyword>